<evidence type="ECO:0000313" key="1">
    <source>
        <dbReference type="EMBL" id="DAE17662.1"/>
    </source>
</evidence>
<accession>A0A8S5QEE7</accession>
<organism evidence="1">
    <name type="scientific">Podoviridae sp. ctx0K11</name>
    <dbReference type="NCBI Taxonomy" id="2825287"/>
    <lineage>
        <taxon>Viruses</taxon>
        <taxon>Duplodnaviria</taxon>
        <taxon>Heunggongvirae</taxon>
        <taxon>Uroviricota</taxon>
        <taxon>Caudoviricetes</taxon>
    </lineage>
</organism>
<sequence>MKGLIMVKRFQSPQGYTVLKMSLFECTSIFKGGAGICDNCGRAVLEGYYVPVLNHYLCPKCYQDFTQRTPYYPEDAYFESYWLDYVSKRIKKLGLALQQTETE</sequence>
<protein>
    <submittedName>
        <fullName evidence="1">Uncharacterized protein</fullName>
    </submittedName>
</protein>
<name>A0A8S5QEE7_9CAUD</name>
<dbReference type="EMBL" id="BK015643">
    <property type="protein sequence ID" value="DAE17662.1"/>
    <property type="molecule type" value="Genomic_DNA"/>
</dbReference>
<reference evidence="1" key="1">
    <citation type="journal article" date="2021" name="Proc. Natl. Acad. Sci. U.S.A.">
        <title>A Catalog of Tens of Thousands of Viruses from Human Metagenomes Reveals Hidden Associations with Chronic Diseases.</title>
        <authorList>
            <person name="Tisza M.J."/>
            <person name="Buck C.B."/>
        </authorList>
    </citation>
    <scope>NUCLEOTIDE SEQUENCE</scope>
    <source>
        <strain evidence="1">Ctx0K11</strain>
    </source>
</reference>
<proteinExistence type="predicted"/>